<dbReference type="eggNOG" id="COG3659">
    <property type="taxonomic scope" value="Bacteria"/>
</dbReference>
<dbReference type="Proteomes" id="UP000000268">
    <property type="component" value="Chromosome"/>
</dbReference>
<dbReference type="InterPro" id="IPR001119">
    <property type="entry name" value="SLH_dom"/>
</dbReference>
<feature type="domain" description="SLH" evidence="3">
    <location>
        <begin position="112"/>
        <end position="176"/>
    </location>
</feature>
<sequence>MSKFLSWYRLLLSTSMLGIAMVHCIPAQAVTETSSADVTAEELEITPSGDAPSAVELPSTDGELELAQAVEPSTLATPPTSITDLSGNQSDPYFPADPSLHASEASLGQVTSVSQLSDVQPDDWAFQAIQSLVERYGCVAGYPNGTFRPSRAMSRREAAALVNACLDNLSNRFATKEDLDALKALQDEFAAELATLRGRVDGLEARVATVEAQQFSTTTKLNGEAIFAFSGVAGDNATTGADISGRVSLNQRTRLNFITSFTGKDRLYTRLQTSNRPVNFSDGAIPGIIDNTGTLQTRIAFDTGNTNNNVILDRLDYKFPIGDKLNVTVFANAAFHHYYATTVNPYFEGFGGGKGALSFFGERNPIYRIGTVAIPSVAGVGTSYMFNKENDFRLDLGYLAGRANQATATTLANGENEGGLFGGTYSALAQLSIKPSEGSQIGLTYIRNEAPDGLMRFGTGTVFSNNPFGGANNITGDSFGFEGTLKVTDWLAVGGWFGYTIAREDNTNNKADIINAAINFAFPDLGIEGATGGLIFGVPPTVIDNDVAARENPDQTYHLEALYSFPVNDFITITPGVIYLIDPEGNSANSDILVGVIRTTFKF</sequence>
<dbReference type="EMBL" id="CP000828">
    <property type="protein sequence ID" value="ABW27982.1"/>
    <property type="molecule type" value="Genomic_DNA"/>
</dbReference>
<dbReference type="InterPro" id="IPR047684">
    <property type="entry name" value="Por_som-like"/>
</dbReference>
<dbReference type="PANTHER" id="PTHR43308">
    <property type="entry name" value="OUTER MEMBRANE PROTEIN ALPHA-RELATED"/>
    <property type="match status" value="1"/>
</dbReference>
<dbReference type="InterPro" id="IPR038673">
    <property type="entry name" value="OprB_sf"/>
</dbReference>
<dbReference type="GO" id="GO:0008643">
    <property type="term" value="P:carbohydrate transport"/>
    <property type="evidence" value="ECO:0007669"/>
    <property type="project" value="InterPro"/>
</dbReference>
<keyword evidence="2" id="KW-0732">Signal</keyword>
<dbReference type="KEGG" id="amr:AM1_2986"/>
<dbReference type="PROSITE" id="PS51272">
    <property type="entry name" value="SLH"/>
    <property type="match status" value="1"/>
</dbReference>
<dbReference type="InterPro" id="IPR051465">
    <property type="entry name" value="Cell_Envelope_Struct_Comp"/>
</dbReference>
<proteinExistence type="inferred from homology"/>
<dbReference type="PANTHER" id="PTHR43308:SF1">
    <property type="entry name" value="OUTER MEMBRANE PROTEIN ALPHA"/>
    <property type="match status" value="1"/>
</dbReference>
<feature type="signal peptide" evidence="2">
    <location>
        <begin position="1"/>
        <end position="29"/>
    </location>
</feature>
<evidence type="ECO:0000313" key="5">
    <source>
        <dbReference type="Proteomes" id="UP000000268"/>
    </source>
</evidence>
<dbReference type="AlphaFoldDB" id="B0CCF3"/>
<name>B0CCF3_ACAM1</name>
<dbReference type="Pfam" id="PF04966">
    <property type="entry name" value="OprB"/>
    <property type="match status" value="1"/>
</dbReference>
<protein>
    <submittedName>
        <fullName evidence="4">Carbohydrate-selective porin, OprB family</fullName>
    </submittedName>
</protein>
<evidence type="ECO:0000313" key="4">
    <source>
        <dbReference type="EMBL" id="ABW27982.1"/>
    </source>
</evidence>
<organism evidence="4 5">
    <name type="scientific">Acaryochloris marina (strain MBIC 11017)</name>
    <dbReference type="NCBI Taxonomy" id="329726"/>
    <lineage>
        <taxon>Bacteria</taxon>
        <taxon>Bacillati</taxon>
        <taxon>Cyanobacteriota</taxon>
        <taxon>Cyanophyceae</taxon>
        <taxon>Acaryochloridales</taxon>
        <taxon>Acaryochloridaceae</taxon>
        <taxon>Acaryochloris</taxon>
    </lineage>
</organism>
<evidence type="ECO:0000259" key="3">
    <source>
        <dbReference type="PROSITE" id="PS51272"/>
    </source>
</evidence>
<dbReference type="OrthoDB" id="468251at2"/>
<evidence type="ECO:0000256" key="2">
    <source>
        <dbReference type="RuleBase" id="RU363072"/>
    </source>
</evidence>
<feature type="chain" id="PRO_5007230550" evidence="2">
    <location>
        <begin position="30"/>
        <end position="603"/>
    </location>
</feature>
<dbReference type="InterPro" id="IPR007049">
    <property type="entry name" value="Carb-sel_porin_OprB"/>
</dbReference>
<dbReference type="NCBIfam" id="NF033921">
    <property type="entry name" value="por_somb"/>
    <property type="match status" value="1"/>
</dbReference>
<gene>
    <name evidence="4" type="ordered locus">AM1_2986</name>
</gene>
<dbReference type="GO" id="GO:0016020">
    <property type="term" value="C:membrane"/>
    <property type="evidence" value="ECO:0007669"/>
    <property type="project" value="InterPro"/>
</dbReference>
<dbReference type="RefSeq" id="WP_012163415.1">
    <property type="nucleotide sequence ID" value="NC_009925.1"/>
</dbReference>
<keyword evidence="5" id="KW-1185">Reference proteome</keyword>
<reference evidence="4 5" key="1">
    <citation type="journal article" date="2008" name="Proc. Natl. Acad. Sci. U.S.A.">
        <title>Niche adaptation and genome expansion in the chlorophyll d-producing cyanobacterium Acaryochloris marina.</title>
        <authorList>
            <person name="Swingley W.D."/>
            <person name="Chen M."/>
            <person name="Cheung P.C."/>
            <person name="Conrad A.L."/>
            <person name="Dejesa L.C."/>
            <person name="Hao J."/>
            <person name="Honchak B.M."/>
            <person name="Karbach L.E."/>
            <person name="Kurdoglu A."/>
            <person name="Lahiri S."/>
            <person name="Mastrian S.D."/>
            <person name="Miyashita H."/>
            <person name="Page L."/>
            <person name="Ramakrishna P."/>
            <person name="Satoh S."/>
            <person name="Sattley W.M."/>
            <person name="Shimada Y."/>
            <person name="Taylor H.L."/>
            <person name="Tomo T."/>
            <person name="Tsuchiya T."/>
            <person name="Wang Z.T."/>
            <person name="Raymond J."/>
            <person name="Mimuro M."/>
            <person name="Blankenship R.E."/>
            <person name="Touchman J.W."/>
        </authorList>
    </citation>
    <scope>NUCLEOTIDE SEQUENCE [LARGE SCALE GENOMIC DNA]</scope>
    <source>
        <strain evidence="5">MBIC 11017</strain>
    </source>
</reference>
<accession>B0CCF3</accession>
<comment type="similarity">
    <text evidence="1 2">Belongs to the OprB family.</text>
</comment>
<dbReference type="HOGENOM" id="CLU_018575_1_0_3"/>
<dbReference type="Gene3D" id="2.40.160.180">
    <property type="entry name" value="Carbohydrate-selective porin OprB"/>
    <property type="match status" value="1"/>
</dbReference>
<evidence type="ECO:0000256" key="1">
    <source>
        <dbReference type="ARBA" id="ARBA00008769"/>
    </source>
</evidence>
<dbReference type="STRING" id="329726.AM1_2986"/>
<dbReference type="Pfam" id="PF00395">
    <property type="entry name" value="SLH"/>
    <property type="match status" value="1"/>
</dbReference>
<dbReference type="GO" id="GO:0015288">
    <property type="term" value="F:porin activity"/>
    <property type="evidence" value="ECO:0007669"/>
    <property type="project" value="InterPro"/>
</dbReference>